<proteinExistence type="predicted"/>
<evidence type="ECO:0000313" key="3">
    <source>
        <dbReference type="Proteomes" id="UP001617351"/>
    </source>
</evidence>
<name>A0ABW8ERC7_STRT5</name>
<dbReference type="InterPro" id="IPR006311">
    <property type="entry name" value="TAT_signal"/>
</dbReference>
<dbReference type="RefSeq" id="WP_402387636.1">
    <property type="nucleotide sequence ID" value="NZ_JBIUYY010000022.1"/>
</dbReference>
<feature type="chain" id="PRO_5047346033" evidence="1">
    <location>
        <begin position="35"/>
        <end position="227"/>
    </location>
</feature>
<protein>
    <submittedName>
        <fullName evidence="2">Uncharacterized protein</fullName>
    </submittedName>
</protein>
<keyword evidence="3" id="KW-1185">Reference proteome</keyword>
<dbReference type="Proteomes" id="UP001617351">
    <property type="component" value="Unassembled WGS sequence"/>
</dbReference>
<comment type="caution">
    <text evidence="2">The sequence shown here is derived from an EMBL/GenBank/DDBJ whole genome shotgun (WGS) entry which is preliminary data.</text>
</comment>
<keyword evidence="1" id="KW-0732">Signal</keyword>
<dbReference type="EMBL" id="JBIUYY010000022">
    <property type="protein sequence ID" value="MFJ2825828.1"/>
    <property type="molecule type" value="Genomic_DNA"/>
</dbReference>
<evidence type="ECO:0000313" key="2">
    <source>
        <dbReference type="EMBL" id="MFJ2825828.1"/>
    </source>
</evidence>
<dbReference type="PROSITE" id="PS51318">
    <property type="entry name" value="TAT"/>
    <property type="match status" value="1"/>
</dbReference>
<organism evidence="2 3">
    <name type="scientific">Streptomyces toxytricini</name>
    <name type="common">Actinomyces toxytricini</name>
    <dbReference type="NCBI Taxonomy" id="67369"/>
    <lineage>
        <taxon>Bacteria</taxon>
        <taxon>Bacillati</taxon>
        <taxon>Actinomycetota</taxon>
        <taxon>Actinomycetes</taxon>
        <taxon>Kitasatosporales</taxon>
        <taxon>Streptomycetaceae</taxon>
        <taxon>Streptomyces</taxon>
    </lineage>
</organism>
<reference evidence="2 3" key="1">
    <citation type="submission" date="2024-10" db="EMBL/GenBank/DDBJ databases">
        <title>The Natural Products Discovery Center: Release of the First 8490 Sequenced Strains for Exploring Actinobacteria Biosynthetic Diversity.</title>
        <authorList>
            <person name="Kalkreuter E."/>
            <person name="Kautsar S.A."/>
            <person name="Yang D."/>
            <person name="Bader C.D."/>
            <person name="Teijaro C.N."/>
            <person name="Fluegel L."/>
            <person name="Davis C.M."/>
            <person name="Simpson J.R."/>
            <person name="Lauterbach L."/>
            <person name="Steele A.D."/>
            <person name="Gui C."/>
            <person name="Meng S."/>
            <person name="Li G."/>
            <person name="Viehrig K."/>
            <person name="Ye F."/>
            <person name="Su P."/>
            <person name="Kiefer A.F."/>
            <person name="Nichols A."/>
            <person name="Cepeda A.J."/>
            <person name="Yan W."/>
            <person name="Fan B."/>
            <person name="Jiang Y."/>
            <person name="Adhikari A."/>
            <person name="Zheng C.-J."/>
            <person name="Schuster L."/>
            <person name="Cowan T.M."/>
            <person name="Smanski M.J."/>
            <person name="Chevrette M.G."/>
            <person name="De Carvalho L.P.S."/>
            <person name="Shen B."/>
        </authorList>
    </citation>
    <scope>NUCLEOTIDE SEQUENCE [LARGE SCALE GENOMIC DNA]</scope>
    <source>
        <strain evidence="2 3">NPDC087220</strain>
    </source>
</reference>
<accession>A0ABW8ERC7</accession>
<sequence>MKIVGMTSSLSRRRLLSRAVAAAGMGLLATGAAATRAAAAAKPSGQAPPVLPTIGQQFTLSCIGFGATLVVDLPPPLPKLNFIGSRVVRVEVGGADFVRLRTVNFAMEAVHPLFGKVTLRLPDIDSSPDSLLQLTPNGLVETWTQSMALTFSRSGDVEGPFSYESLEPGKWIANHILFPPPPQEMNPDGSSTGGTKYVLQAPIKYGHDSTEAAQLRGFDVNQGVILG</sequence>
<evidence type="ECO:0000256" key="1">
    <source>
        <dbReference type="SAM" id="SignalP"/>
    </source>
</evidence>
<feature type="signal peptide" evidence="1">
    <location>
        <begin position="1"/>
        <end position="34"/>
    </location>
</feature>
<gene>
    <name evidence="2" type="ORF">ACIO7M_32655</name>
</gene>